<organism evidence="11 12">
    <name type="scientific">Hymenobacter oligotrophus</name>
    <dbReference type="NCBI Taxonomy" id="2319843"/>
    <lineage>
        <taxon>Bacteria</taxon>
        <taxon>Pseudomonadati</taxon>
        <taxon>Bacteroidota</taxon>
        <taxon>Cytophagia</taxon>
        <taxon>Cytophagales</taxon>
        <taxon>Hymenobacteraceae</taxon>
        <taxon>Hymenobacter</taxon>
    </lineage>
</organism>
<dbReference type="EMBL" id="CP032317">
    <property type="protein sequence ID" value="AYA37534.1"/>
    <property type="molecule type" value="Genomic_DNA"/>
</dbReference>
<dbReference type="AlphaFoldDB" id="A0A3B7R0F2"/>
<comment type="pathway">
    <text evidence="3">Amino-acid biosynthesis; L-valine biosynthesis; L-valine from pyruvate: step 4/4.</text>
</comment>
<dbReference type="Gene3D" id="3.20.10.10">
    <property type="entry name" value="D-amino Acid Aminotransferase, subunit A, domain 2"/>
    <property type="match status" value="1"/>
</dbReference>
<evidence type="ECO:0000256" key="4">
    <source>
        <dbReference type="ARBA" id="ARBA00005072"/>
    </source>
</evidence>
<dbReference type="InterPro" id="IPR043131">
    <property type="entry name" value="BCAT-like_N"/>
</dbReference>
<dbReference type="Gene3D" id="3.30.470.10">
    <property type="match status" value="1"/>
</dbReference>
<comment type="catalytic activity">
    <reaction evidence="10">
        <text>L-leucine + 2-oxoglutarate = 4-methyl-2-oxopentanoate + L-glutamate</text>
        <dbReference type="Rhea" id="RHEA:18321"/>
        <dbReference type="ChEBI" id="CHEBI:16810"/>
        <dbReference type="ChEBI" id="CHEBI:17865"/>
        <dbReference type="ChEBI" id="CHEBI:29985"/>
        <dbReference type="ChEBI" id="CHEBI:57427"/>
        <dbReference type="EC" id="2.6.1.42"/>
    </reaction>
</comment>
<accession>A0A3B7R0F2</accession>
<keyword evidence="12" id="KW-1185">Reference proteome</keyword>
<evidence type="ECO:0000313" key="11">
    <source>
        <dbReference type="EMBL" id="AYA37534.1"/>
    </source>
</evidence>
<dbReference type="Pfam" id="PF01063">
    <property type="entry name" value="Aminotran_4"/>
    <property type="match status" value="1"/>
</dbReference>
<evidence type="ECO:0000256" key="8">
    <source>
        <dbReference type="ARBA" id="ARBA00048212"/>
    </source>
</evidence>
<evidence type="ECO:0000256" key="10">
    <source>
        <dbReference type="ARBA" id="ARBA00049229"/>
    </source>
</evidence>
<evidence type="ECO:0000313" key="12">
    <source>
        <dbReference type="Proteomes" id="UP000262802"/>
    </source>
</evidence>
<evidence type="ECO:0000256" key="2">
    <source>
        <dbReference type="ARBA" id="ARBA00004824"/>
    </source>
</evidence>
<sequence>MNPAPYAYLRGDFVPLDQAFLHVSDLAIQRGYGIFDFLKVQDGHPLFLDYYLDRFYQSAELMELAVPLPRPELEAVLRQLIGRNNLPLSGIKLLLTGGYSSSGYEPPAQANLIITQQPIALPTPEQLARGLRIISHEYVREFPAAKTINYSMGIRLLKRLQALGADEVLYHQQGSVTEFPRANFFIVRPDDTVVTPAANVLGGITRRNILGLSGRPYRIEEGPVTLHDVRQAKEAFLTSTTKLVMPVVQLDDHVIGSGQPGRVTLDLLHALTQLEQQQLTQSYA</sequence>
<dbReference type="GO" id="GO:0004084">
    <property type="term" value="F:branched-chain-amino-acid transaminase activity"/>
    <property type="evidence" value="ECO:0007669"/>
    <property type="project" value="UniProtKB-EC"/>
</dbReference>
<name>A0A3B7R0F2_9BACT</name>
<comment type="pathway">
    <text evidence="4">Amino-acid biosynthesis; L-leucine biosynthesis; L-leucine from 3-methyl-2-oxobutanoate: step 4/4.</text>
</comment>
<evidence type="ECO:0000256" key="5">
    <source>
        <dbReference type="ARBA" id="ARBA00009320"/>
    </source>
</evidence>
<dbReference type="EC" id="2.6.1.42" evidence="6"/>
<comment type="pathway">
    <text evidence="2">Amino-acid biosynthesis; L-isoleucine biosynthesis; L-isoleucine from 2-oxobutanoate: step 4/4.</text>
</comment>
<evidence type="ECO:0000256" key="1">
    <source>
        <dbReference type="ARBA" id="ARBA00001933"/>
    </source>
</evidence>
<dbReference type="KEGG" id="hyh:D3Y59_11040"/>
<dbReference type="InterPro" id="IPR001544">
    <property type="entry name" value="Aminotrans_IV"/>
</dbReference>
<comment type="catalytic activity">
    <reaction evidence="9">
        <text>L-isoleucine + 2-oxoglutarate = (S)-3-methyl-2-oxopentanoate + L-glutamate</text>
        <dbReference type="Rhea" id="RHEA:24801"/>
        <dbReference type="ChEBI" id="CHEBI:16810"/>
        <dbReference type="ChEBI" id="CHEBI:29985"/>
        <dbReference type="ChEBI" id="CHEBI:35146"/>
        <dbReference type="ChEBI" id="CHEBI:58045"/>
        <dbReference type="EC" id="2.6.1.42"/>
    </reaction>
</comment>
<dbReference type="OrthoDB" id="9805628at2"/>
<keyword evidence="11" id="KW-0808">Transferase</keyword>
<dbReference type="InterPro" id="IPR036038">
    <property type="entry name" value="Aminotransferase-like"/>
</dbReference>
<comment type="catalytic activity">
    <reaction evidence="8">
        <text>L-valine + 2-oxoglutarate = 3-methyl-2-oxobutanoate + L-glutamate</text>
        <dbReference type="Rhea" id="RHEA:24813"/>
        <dbReference type="ChEBI" id="CHEBI:11851"/>
        <dbReference type="ChEBI" id="CHEBI:16810"/>
        <dbReference type="ChEBI" id="CHEBI:29985"/>
        <dbReference type="ChEBI" id="CHEBI:57762"/>
        <dbReference type="EC" id="2.6.1.42"/>
    </reaction>
</comment>
<keyword evidence="7" id="KW-0663">Pyridoxal phosphate</keyword>
<dbReference type="SUPFAM" id="SSF56752">
    <property type="entry name" value="D-aminoacid aminotransferase-like PLP-dependent enzymes"/>
    <property type="match status" value="1"/>
</dbReference>
<dbReference type="PANTHER" id="PTHR42743">
    <property type="entry name" value="AMINO-ACID AMINOTRANSFERASE"/>
    <property type="match status" value="1"/>
</dbReference>
<reference evidence="11 12" key="1">
    <citation type="submission" date="2018-09" db="EMBL/GenBank/DDBJ databases">
        <title>Hymenobacter medium sp. nov., isolated from R2A medium.</title>
        <authorList>
            <person name="Yingchao G."/>
        </authorList>
    </citation>
    <scope>NUCLEOTIDE SEQUENCE [LARGE SCALE GENOMIC DNA]</scope>
    <source>
        <strain evidence="12">sh-6</strain>
    </source>
</reference>
<proteinExistence type="inferred from homology"/>
<dbReference type="RefSeq" id="WP_119445101.1">
    <property type="nucleotide sequence ID" value="NZ_CP032317.1"/>
</dbReference>
<protein>
    <recommendedName>
        <fullName evidence="6">branched-chain-amino-acid transaminase</fullName>
        <ecNumber evidence="6">2.6.1.42</ecNumber>
    </recommendedName>
</protein>
<comment type="similarity">
    <text evidence="5">Belongs to the class-IV pyridoxal-phosphate-dependent aminotransferase family.</text>
</comment>
<dbReference type="InterPro" id="IPR050571">
    <property type="entry name" value="Class-IV_PLP-Dep_Aminotrnsfr"/>
</dbReference>
<dbReference type="FunFam" id="3.20.10.10:FF:000002">
    <property type="entry name" value="D-alanine aminotransferase"/>
    <property type="match status" value="1"/>
</dbReference>
<dbReference type="InterPro" id="IPR043132">
    <property type="entry name" value="BCAT-like_C"/>
</dbReference>
<evidence type="ECO:0000256" key="7">
    <source>
        <dbReference type="ARBA" id="ARBA00022898"/>
    </source>
</evidence>
<evidence type="ECO:0000256" key="3">
    <source>
        <dbReference type="ARBA" id="ARBA00004931"/>
    </source>
</evidence>
<dbReference type="GO" id="GO:0008652">
    <property type="term" value="P:amino acid biosynthetic process"/>
    <property type="evidence" value="ECO:0007669"/>
    <property type="project" value="UniProtKB-ARBA"/>
</dbReference>
<dbReference type="GO" id="GO:0046394">
    <property type="term" value="P:carboxylic acid biosynthetic process"/>
    <property type="evidence" value="ECO:0007669"/>
    <property type="project" value="UniProtKB-ARBA"/>
</dbReference>
<comment type="cofactor">
    <cofactor evidence="1">
        <name>pyridoxal 5'-phosphate</name>
        <dbReference type="ChEBI" id="CHEBI:597326"/>
    </cofactor>
</comment>
<evidence type="ECO:0000256" key="9">
    <source>
        <dbReference type="ARBA" id="ARBA00048798"/>
    </source>
</evidence>
<keyword evidence="11" id="KW-0032">Aminotransferase</keyword>
<gene>
    <name evidence="11" type="ORF">D3Y59_11040</name>
</gene>
<dbReference type="Proteomes" id="UP000262802">
    <property type="component" value="Chromosome"/>
</dbReference>
<evidence type="ECO:0000256" key="6">
    <source>
        <dbReference type="ARBA" id="ARBA00013053"/>
    </source>
</evidence>
<dbReference type="PANTHER" id="PTHR42743:SF11">
    <property type="entry name" value="AMINODEOXYCHORISMATE LYASE"/>
    <property type="match status" value="1"/>
</dbReference>